<name>A0A1F7IFZ5_9BACT</name>
<keyword evidence="2" id="KW-0820">tRNA-binding</keyword>
<evidence type="ECO:0000256" key="4">
    <source>
        <dbReference type="ARBA" id="ARBA00022884"/>
    </source>
</evidence>
<comment type="catalytic activity">
    <reaction evidence="7">
        <text>an N-acyl-L-alpha-aminoacyl-tRNA + H2O = an N-acyl-L-amino acid + a tRNA + H(+)</text>
        <dbReference type="Rhea" id="RHEA:54448"/>
        <dbReference type="Rhea" id="RHEA-COMP:10123"/>
        <dbReference type="Rhea" id="RHEA-COMP:13883"/>
        <dbReference type="ChEBI" id="CHEBI:15377"/>
        <dbReference type="ChEBI" id="CHEBI:15378"/>
        <dbReference type="ChEBI" id="CHEBI:59874"/>
        <dbReference type="ChEBI" id="CHEBI:78442"/>
        <dbReference type="ChEBI" id="CHEBI:138191"/>
        <dbReference type="EC" id="3.1.1.29"/>
    </reaction>
</comment>
<dbReference type="NCBIfam" id="TIGR00447">
    <property type="entry name" value="pth"/>
    <property type="match status" value="1"/>
</dbReference>
<dbReference type="InterPro" id="IPR018171">
    <property type="entry name" value="Pept_tRNA_hydro_CS"/>
</dbReference>
<evidence type="ECO:0000256" key="2">
    <source>
        <dbReference type="ARBA" id="ARBA00022555"/>
    </source>
</evidence>
<proteinExistence type="inferred from homology"/>
<dbReference type="AlphaFoldDB" id="A0A1F7IFZ5"/>
<accession>A0A1F7IFZ5</accession>
<keyword evidence="4" id="KW-0694">RNA-binding</keyword>
<evidence type="ECO:0000256" key="7">
    <source>
        <dbReference type="RuleBase" id="RU000673"/>
    </source>
</evidence>
<dbReference type="SUPFAM" id="SSF53178">
    <property type="entry name" value="Peptidyl-tRNA hydrolase-like"/>
    <property type="match status" value="1"/>
</dbReference>
<protein>
    <recommendedName>
        <fullName evidence="6 7">Peptidyl-tRNA hydrolase</fullName>
        <ecNumber evidence="1 7">3.1.1.29</ecNumber>
    </recommendedName>
</protein>
<gene>
    <name evidence="9" type="ORF">A2954_04735</name>
</gene>
<evidence type="ECO:0000313" key="9">
    <source>
        <dbReference type="EMBL" id="OGK42285.1"/>
    </source>
</evidence>
<evidence type="ECO:0000256" key="6">
    <source>
        <dbReference type="ARBA" id="ARBA00050038"/>
    </source>
</evidence>
<dbReference type="Gene3D" id="3.40.50.1470">
    <property type="entry name" value="Peptidyl-tRNA hydrolase"/>
    <property type="match status" value="1"/>
</dbReference>
<dbReference type="PROSITE" id="PS01195">
    <property type="entry name" value="PEPT_TRNA_HYDROL_1"/>
    <property type="match status" value="1"/>
</dbReference>
<evidence type="ECO:0000313" key="10">
    <source>
        <dbReference type="Proteomes" id="UP000177698"/>
    </source>
</evidence>
<organism evidence="9 10">
    <name type="scientific">Candidatus Roizmanbacteria bacterium RIFCSPLOWO2_01_FULL_37_12</name>
    <dbReference type="NCBI Taxonomy" id="1802056"/>
    <lineage>
        <taxon>Bacteria</taxon>
        <taxon>Candidatus Roizmaniibacteriota</taxon>
    </lineage>
</organism>
<sequence>MKLIVGLGNPGEKYQSNRHNVGFMFVDYIVSSLAGGLVYSFNKSGNAEYVWTTLKKENVEFYKPMTYMNKSGESVKYAFKKHPDIKPNNIYVVHDDLDIPLGKFKIQKGVGPKLHNGIESIEKKLAFKDFWRVRIGVDNRASTGWIDGEIYTLQDFKPEEKEVVDQSFPEIWNRLKQSAFSLK</sequence>
<dbReference type="EMBL" id="MGAG01000003">
    <property type="protein sequence ID" value="OGK42285.1"/>
    <property type="molecule type" value="Genomic_DNA"/>
</dbReference>
<dbReference type="Pfam" id="PF01195">
    <property type="entry name" value="Pept_tRNA_hydro"/>
    <property type="match status" value="1"/>
</dbReference>
<evidence type="ECO:0000256" key="5">
    <source>
        <dbReference type="ARBA" id="ARBA00038063"/>
    </source>
</evidence>
<dbReference type="InterPro" id="IPR001328">
    <property type="entry name" value="Pept_tRNA_hydro"/>
</dbReference>
<dbReference type="GO" id="GO:0004045">
    <property type="term" value="F:peptidyl-tRNA hydrolase activity"/>
    <property type="evidence" value="ECO:0007669"/>
    <property type="project" value="UniProtKB-EC"/>
</dbReference>
<dbReference type="GO" id="GO:0000049">
    <property type="term" value="F:tRNA binding"/>
    <property type="evidence" value="ECO:0007669"/>
    <property type="project" value="UniProtKB-KW"/>
</dbReference>
<evidence type="ECO:0000256" key="3">
    <source>
        <dbReference type="ARBA" id="ARBA00022801"/>
    </source>
</evidence>
<reference evidence="9 10" key="1">
    <citation type="journal article" date="2016" name="Nat. Commun.">
        <title>Thousands of microbial genomes shed light on interconnected biogeochemical processes in an aquifer system.</title>
        <authorList>
            <person name="Anantharaman K."/>
            <person name="Brown C.T."/>
            <person name="Hug L.A."/>
            <person name="Sharon I."/>
            <person name="Castelle C.J."/>
            <person name="Probst A.J."/>
            <person name="Thomas B.C."/>
            <person name="Singh A."/>
            <person name="Wilkins M.J."/>
            <person name="Karaoz U."/>
            <person name="Brodie E.L."/>
            <person name="Williams K.H."/>
            <person name="Hubbard S.S."/>
            <person name="Banfield J.F."/>
        </authorList>
    </citation>
    <scope>NUCLEOTIDE SEQUENCE [LARGE SCALE GENOMIC DNA]</scope>
</reference>
<comment type="similarity">
    <text evidence="5 8">Belongs to the PTH family.</text>
</comment>
<dbReference type="EC" id="3.1.1.29" evidence="1 7"/>
<evidence type="ECO:0000256" key="1">
    <source>
        <dbReference type="ARBA" id="ARBA00013260"/>
    </source>
</evidence>
<dbReference type="Proteomes" id="UP000177698">
    <property type="component" value="Unassembled WGS sequence"/>
</dbReference>
<dbReference type="InterPro" id="IPR036416">
    <property type="entry name" value="Pept_tRNA_hydro_sf"/>
</dbReference>
<evidence type="ECO:0000256" key="8">
    <source>
        <dbReference type="RuleBase" id="RU004320"/>
    </source>
</evidence>
<comment type="caution">
    <text evidence="9">The sequence shown here is derived from an EMBL/GenBank/DDBJ whole genome shotgun (WGS) entry which is preliminary data.</text>
</comment>
<dbReference type="PANTHER" id="PTHR17224:SF1">
    <property type="entry name" value="PEPTIDYL-TRNA HYDROLASE"/>
    <property type="match status" value="1"/>
</dbReference>
<dbReference type="STRING" id="1802056.A2954_04735"/>
<dbReference type="PANTHER" id="PTHR17224">
    <property type="entry name" value="PEPTIDYL-TRNA HYDROLASE"/>
    <property type="match status" value="1"/>
</dbReference>
<dbReference type="CDD" id="cd00462">
    <property type="entry name" value="PTH"/>
    <property type="match status" value="1"/>
</dbReference>
<keyword evidence="3 7" id="KW-0378">Hydrolase</keyword>